<dbReference type="InterPro" id="IPR002207">
    <property type="entry name" value="Peroxidase_I"/>
</dbReference>
<dbReference type="GO" id="GO:0042744">
    <property type="term" value="P:hydrogen peroxide catabolic process"/>
    <property type="evidence" value="ECO:0007669"/>
    <property type="project" value="TreeGrafter"/>
</dbReference>
<evidence type="ECO:0000313" key="11">
    <source>
        <dbReference type="Proteomes" id="UP001295794"/>
    </source>
</evidence>
<evidence type="ECO:0000256" key="6">
    <source>
        <dbReference type="ARBA" id="ARBA00023002"/>
    </source>
</evidence>
<dbReference type="GO" id="GO:0000302">
    <property type="term" value="P:response to reactive oxygen species"/>
    <property type="evidence" value="ECO:0007669"/>
    <property type="project" value="TreeGrafter"/>
</dbReference>
<comment type="similarity">
    <text evidence="2">Belongs to the peroxidase family. Cytochrome c peroxidase subfamily.</text>
</comment>
<dbReference type="Proteomes" id="UP001295794">
    <property type="component" value="Unassembled WGS sequence"/>
</dbReference>
<evidence type="ECO:0000256" key="3">
    <source>
        <dbReference type="ARBA" id="ARBA00022559"/>
    </source>
</evidence>
<dbReference type="PANTHER" id="PTHR31356">
    <property type="entry name" value="THYLAKOID LUMENAL 29 KDA PROTEIN, CHLOROPLASTIC-RELATED"/>
    <property type="match status" value="1"/>
</dbReference>
<gene>
    <name evidence="10" type="ORF">MYCIT1_LOCUS18017</name>
</gene>
<dbReference type="AlphaFoldDB" id="A0AAD2HA29"/>
<dbReference type="GO" id="GO:0020037">
    <property type="term" value="F:heme binding"/>
    <property type="evidence" value="ECO:0007669"/>
    <property type="project" value="UniProtKB-UniRule"/>
</dbReference>
<evidence type="ECO:0000259" key="9">
    <source>
        <dbReference type="PROSITE" id="PS50873"/>
    </source>
</evidence>
<sequence>MLNLLLSTLALTRAAAAAGYQWPSPQYDALEDFLYEGGRPDGSSLGALVSPCRLRGATNTTVAAEWVRLVYHDAATHQIADGSGGLDGSIFFETDRTENNGAGMNNTLNDFSVYPSKYVSRADVIVLGTVMAVATCGGPAIPIQGGRIDANVAGPYGVPNITDSLDSLKGTFAHQGFNVSEMIQLVACGHTLGGVRYPDFPNVVPGSGTQTVVQLFDDTQRFDHSIISQYLDGSTRDPLIVANASAASDLLVFSADNNVTMQSMNSEQAFSSTCSTIFQKMFRTVPSTVNLTDNIDLVPVKVTGVQLTIGSPELQFQANVRLQLSSNHTTVTMYWCDRYGSGANCASKLKRFTAPSTSAPVSSPFSTTMNLTLQKYQFVVPLAANQSISKFWFEIDYGNGTTTVANNNGAFYNIDQDAVLFVPSQSRPKAVLSGSNGVFIAAAVKSTSTPSRVYVDWIGRATKNFIAVNGTTDLKLNSSIPSVAGYNFYTAEITEEYGASMQFDVISVQQNGTSLADTYKWDTLIGLNTPAETLVNSTTSSAAGGASGAIAVAAAGPWTWSVAAAALAVLSAAL</sequence>
<evidence type="ECO:0000256" key="4">
    <source>
        <dbReference type="ARBA" id="ARBA00022617"/>
    </source>
</evidence>
<dbReference type="PRINTS" id="PR00458">
    <property type="entry name" value="PEROXIDASE"/>
</dbReference>
<dbReference type="PANTHER" id="PTHR31356:SF53">
    <property type="entry name" value="HEME PEROXIDASE"/>
    <property type="match status" value="1"/>
</dbReference>
<evidence type="ECO:0000256" key="1">
    <source>
        <dbReference type="ARBA" id="ARBA00003917"/>
    </source>
</evidence>
<dbReference type="PROSITE" id="PS50873">
    <property type="entry name" value="PEROXIDASE_4"/>
    <property type="match status" value="1"/>
</dbReference>
<accession>A0AAD2HA29</accession>
<dbReference type="InterPro" id="IPR044831">
    <property type="entry name" value="Ccp1-like"/>
</dbReference>
<feature type="chain" id="PRO_5041772538" description="Peroxidase" evidence="8">
    <location>
        <begin position="18"/>
        <end position="574"/>
    </location>
</feature>
<protein>
    <recommendedName>
        <fullName evidence="8">Peroxidase</fullName>
        <ecNumber evidence="8">1.11.1.-</ecNumber>
    </recommendedName>
</protein>
<dbReference type="InterPro" id="IPR002016">
    <property type="entry name" value="Haem_peroxidase"/>
</dbReference>
<dbReference type="EMBL" id="CAVNYO010000181">
    <property type="protein sequence ID" value="CAK5272383.1"/>
    <property type="molecule type" value="Genomic_DNA"/>
</dbReference>
<evidence type="ECO:0000256" key="7">
    <source>
        <dbReference type="ARBA" id="ARBA00023004"/>
    </source>
</evidence>
<dbReference type="GO" id="GO:0004601">
    <property type="term" value="F:peroxidase activity"/>
    <property type="evidence" value="ECO:0007669"/>
    <property type="project" value="UniProtKB-KW"/>
</dbReference>
<keyword evidence="8" id="KW-0732">Signal</keyword>
<keyword evidence="6 8" id="KW-0560">Oxidoreductase</keyword>
<comment type="function">
    <text evidence="1">Destroys radicals which are normally produced within the cells and which are toxic to biological systems.</text>
</comment>
<dbReference type="EC" id="1.11.1.-" evidence="8"/>
<dbReference type="SUPFAM" id="SSF48113">
    <property type="entry name" value="Heme-dependent peroxidases"/>
    <property type="match status" value="1"/>
</dbReference>
<keyword evidence="4" id="KW-0349">Heme</keyword>
<organism evidence="10 11">
    <name type="scientific">Mycena citricolor</name>
    <dbReference type="NCBI Taxonomy" id="2018698"/>
    <lineage>
        <taxon>Eukaryota</taxon>
        <taxon>Fungi</taxon>
        <taxon>Dikarya</taxon>
        <taxon>Basidiomycota</taxon>
        <taxon>Agaricomycotina</taxon>
        <taxon>Agaricomycetes</taxon>
        <taxon>Agaricomycetidae</taxon>
        <taxon>Agaricales</taxon>
        <taxon>Marasmiineae</taxon>
        <taxon>Mycenaceae</taxon>
        <taxon>Mycena</taxon>
    </lineage>
</organism>
<proteinExistence type="inferred from homology"/>
<dbReference type="Gene3D" id="1.10.520.10">
    <property type="match status" value="1"/>
</dbReference>
<evidence type="ECO:0000256" key="8">
    <source>
        <dbReference type="RuleBase" id="RU363051"/>
    </source>
</evidence>
<dbReference type="PRINTS" id="PR00459">
    <property type="entry name" value="ASPEROXIDASE"/>
</dbReference>
<keyword evidence="5" id="KW-0479">Metal-binding</keyword>
<keyword evidence="11" id="KW-1185">Reference proteome</keyword>
<reference evidence="10" key="1">
    <citation type="submission" date="2023-11" db="EMBL/GenBank/DDBJ databases">
        <authorList>
            <person name="De Vega J J."/>
            <person name="De Vega J J."/>
        </authorList>
    </citation>
    <scope>NUCLEOTIDE SEQUENCE</scope>
</reference>
<evidence type="ECO:0000256" key="2">
    <source>
        <dbReference type="ARBA" id="ARBA00005997"/>
    </source>
</evidence>
<keyword evidence="7" id="KW-0408">Iron</keyword>
<dbReference type="InterPro" id="IPR010255">
    <property type="entry name" value="Haem_peroxidase_sf"/>
</dbReference>
<comment type="caution">
    <text evidence="10">The sequence shown here is derived from an EMBL/GenBank/DDBJ whole genome shotgun (WGS) entry which is preliminary data.</text>
</comment>
<dbReference type="GO" id="GO:0034599">
    <property type="term" value="P:cellular response to oxidative stress"/>
    <property type="evidence" value="ECO:0007669"/>
    <property type="project" value="InterPro"/>
</dbReference>
<evidence type="ECO:0000256" key="5">
    <source>
        <dbReference type="ARBA" id="ARBA00022723"/>
    </source>
</evidence>
<dbReference type="Pfam" id="PF00141">
    <property type="entry name" value="peroxidase"/>
    <property type="match status" value="1"/>
</dbReference>
<keyword evidence="3 8" id="KW-0575">Peroxidase</keyword>
<feature type="domain" description="Plant heme peroxidase family profile" evidence="9">
    <location>
        <begin position="119"/>
        <end position="328"/>
    </location>
</feature>
<feature type="signal peptide" evidence="8">
    <location>
        <begin position="1"/>
        <end position="17"/>
    </location>
</feature>
<name>A0AAD2HA29_9AGAR</name>
<dbReference type="GO" id="GO:0046872">
    <property type="term" value="F:metal ion binding"/>
    <property type="evidence" value="ECO:0007669"/>
    <property type="project" value="UniProtKB-UniRule"/>
</dbReference>
<evidence type="ECO:0000313" key="10">
    <source>
        <dbReference type="EMBL" id="CAK5272383.1"/>
    </source>
</evidence>